<evidence type="ECO:0000313" key="3">
    <source>
        <dbReference type="Proteomes" id="UP000054107"/>
    </source>
</evidence>
<dbReference type="AlphaFoldDB" id="A0A0B7NAZ3"/>
<reference evidence="2 3" key="1">
    <citation type="submission" date="2014-09" db="EMBL/GenBank/DDBJ databases">
        <authorList>
            <person name="Ellenberger Sabrina"/>
        </authorList>
    </citation>
    <scope>NUCLEOTIDE SEQUENCE [LARGE SCALE GENOMIC DNA]</scope>
    <source>
        <strain evidence="2 3">CBS 412.66</strain>
    </source>
</reference>
<keyword evidence="1" id="KW-0812">Transmembrane</keyword>
<dbReference type="OrthoDB" id="2293712at2759"/>
<gene>
    <name evidence="2" type="primary">PARPA_08825.1 scaffold 35132</name>
</gene>
<proteinExistence type="predicted"/>
<keyword evidence="1" id="KW-0472">Membrane</keyword>
<protein>
    <submittedName>
        <fullName evidence="2">Uncharacterized protein</fullName>
    </submittedName>
</protein>
<evidence type="ECO:0000313" key="2">
    <source>
        <dbReference type="EMBL" id="CEP14624.1"/>
    </source>
</evidence>
<evidence type="ECO:0000256" key="1">
    <source>
        <dbReference type="SAM" id="Phobius"/>
    </source>
</evidence>
<feature type="transmembrane region" description="Helical" evidence="1">
    <location>
        <begin position="7"/>
        <end position="33"/>
    </location>
</feature>
<feature type="transmembrane region" description="Helical" evidence="1">
    <location>
        <begin position="53"/>
        <end position="75"/>
    </location>
</feature>
<dbReference type="EMBL" id="LN731665">
    <property type="protein sequence ID" value="CEP14624.1"/>
    <property type="molecule type" value="Genomic_DNA"/>
</dbReference>
<accession>A0A0B7NAZ3</accession>
<dbReference type="Proteomes" id="UP000054107">
    <property type="component" value="Unassembled WGS sequence"/>
</dbReference>
<sequence length="736" mass="76898">MSSLIINAFLAVILMIMLCTRTGLCILLVSPAWSMGWDVVFYFVDRDYPGKVVASAFVVVAALFAVYARVLWCMFDTAPQHDDRISAGPSASIDNGKFSSSARVSSLVLQNVFPSDKSSTLVELTKDVEMLAPLNERVVEASTSGAGGSAAGTFTRHVPTSAHTCGSVLVTNPNVFSADDDVVFGGMSPEDWAKLDEEVEAYEYERVDKMIANWLADMDNRPAYQAAAASDESIVAVTSACAEYGDDTSEVVTVASACCSHSDAGSDNSMPVNFNDQVLDAPASDSCEGCPAAAEFGSFAAPSDVVSLDASLDFSFLDTAVASAAPVTEIEFCETGGSACNATFEAVLDTSLTGILDAASYYDGAASATALRDELAPLAEAAAVADSRVHASSCIATAAFSVPCCGDVVPAFDATEMDIVHDNLMPSFELSTVADEDVVMALGAPFESSLDLVSPVVPCPSGQLSLDGHCISNASATDCDSLSATFFCCPDDQDHLFSNNEDSIMVDVPAAIAPPSHFVVPRLESIGTCLPPPFEGSASVSASNTVTTKNSSFNFTFSFAAPSASLMTQALSSSTAASSGTVTIGPETNFCPLPVSPLAPFGNLGVQMSSLSTAASAATTTTIAPATTASTTTATTTTATVTTITADTSTTATTSTAAFDAKFDSLFAEILSNHENKEFIDSSSYFAIDSNGKEKHADTGVEHVESDNATYYDKNDDFLDDYGEYKDDFTDRLDFY</sequence>
<organism evidence="2 3">
    <name type="scientific">Parasitella parasitica</name>
    <dbReference type="NCBI Taxonomy" id="35722"/>
    <lineage>
        <taxon>Eukaryota</taxon>
        <taxon>Fungi</taxon>
        <taxon>Fungi incertae sedis</taxon>
        <taxon>Mucoromycota</taxon>
        <taxon>Mucoromycotina</taxon>
        <taxon>Mucoromycetes</taxon>
        <taxon>Mucorales</taxon>
        <taxon>Mucorineae</taxon>
        <taxon>Mucoraceae</taxon>
        <taxon>Parasitella</taxon>
    </lineage>
</organism>
<keyword evidence="3" id="KW-1185">Reference proteome</keyword>
<name>A0A0B7NAZ3_9FUNG</name>
<keyword evidence="1" id="KW-1133">Transmembrane helix</keyword>